<keyword evidence="3" id="KW-1185">Reference proteome</keyword>
<dbReference type="EMBL" id="JAWRVI010000009">
    <property type="protein sequence ID" value="KAK4092285.1"/>
    <property type="molecule type" value="Genomic_DNA"/>
</dbReference>
<comment type="caution">
    <text evidence="2">The sequence shown here is derived from an EMBL/GenBank/DDBJ whole genome shotgun (WGS) entry which is preliminary data.</text>
</comment>
<evidence type="ECO:0000256" key="1">
    <source>
        <dbReference type="SAM" id="MobiDB-lite"/>
    </source>
</evidence>
<feature type="region of interest" description="Disordered" evidence="1">
    <location>
        <begin position="320"/>
        <end position="339"/>
    </location>
</feature>
<accession>A0ABR0C7V3</accession>
<proteinExistence type="predicted"/>
<gene>
    <name evidence="2" type="ORF">Purlil1_3538</name>
</gene>
<evidence type="ECO:0000313" key="3">
    <source>
        <dbReference type="Proteomes" id="UP001287286"/>
    </source>
</evidence>
<evidence type="ECO:0000313" key="2">
    <source>
        <dbReference type="EMBL" id="KAK4092285.1"/>
    </source>
</evidence>
<dbReference type="Proteomes" id="UP001287286">
    <property type="component" value="Unassembled WGS sequence"/>
</dbReference>
<protein>
    <submittedName>
        <fullName evidence="2">Uncharacterized protein</fullName>
    </submittedName>
</protein>
<organism evidence="2 3">
    <name type="scientific">Purpureocillium lilacinum</name>
    <name type="common">Paecilomyces lilacinus</name>
    <dbReference type="NCBI Taxonomy" id="33203"/>
    <lineage>
        <taxon>Eukaryota</taxon>
        <taxon>Fungi</taxon>
        <taxon>Dikarya</taxon>
        <taxon>Ascomycota</taxon>
        <taxon>Pezizomycotina</taxon>
        <taxon>Sordariomycetes</taxon>
        <taxon>Hypocreomycetidae</taxon>
        <taxon>Hypocreales</taxon>
        <taxon>Ophiocordycipitaceae</taxon>
        <taxon>Purpureocillium</taxon>
    </lineage>
</organism>
<sequence>MPRRQRPSRLDPARAVALVDEKLACFGPTANTAVLDAPTAQDGAAPQLREIRQVPLPQSVVSARGFLLRQSSIPILLSPSFRLGLHHTGIAGGGLKGDVAASAKVEPQINPMTGGQKSHSWELSASMKNCGALSKGTCSPVLSLVSSVIGRTSAINLAAPVNPGSPGTLLAIDQPRALQPPAAEEAGRLAGHSRSGLARCYSCFLSEVLDDTDDAFHACHCSLCSTSTRIEDFALALGRGDGVPGRGRRRNIARLANDVVWCGRAHAANELRDKLPGRLSPVVAVHRGQIQRFMLTRTHRSPAVGRSFCLGAGLSRRQQIPLAGSKSRRDTTGLGIGDLGHHRREADGLVHV</sequence>
<name>A0ABR0C7V3_PURLI</name>
<reference evidence="2 3" key="1">
    <citation type="journal article" date="2024" name="Microbiol. Resour. Announc.">
        <title>Genome annotations for the ascomycete fungi Trichoderma harzianum, Trichoderma aggressivum, and Purpureocillium lilacinum.</title>
        <authorList>
            <person name="Beijen E.P.W."/>
            <person name="Ohm R.A."/>
        </authorList>
    </citation>
    <scope>NUCLEOTIDE SEQUENCE [LARGE SCALE GENOMIC DNA]</scope>
    <source>
        <strain evidence="2 3">CBS 150709</strain>
    </source>
</reference>